<feature type="compositionally biased region" description="Low complexity" evidence="1">
    <location>
        <begin position="38"/>
        <end position="50"/>
    </location>
</feature>
<accession>A0A9P6QCD2</accession>
<evidence type="ECO:0000256" key="2">
    <source>
        <dbReference type="SAM" id="Phobius"/>
    </source>
</evidence>
<evidence type="ECO:0000256" key="1">
    <source>
        <dbReference type="SAM" id="MobiDB-lite"/>
    </source>
</evidence>
<protein>
    <submittedName>
        <fullName evidence="3">Uncharacterized protein</fullName>
    </submittedName>
</protein>
<sequence length="139" mass="15508">MSGAPLKDGQQHDGQHGIAGGSSEQQPLLHERPVPRRSSTSSSSSSASSKSGRRDVLHSSSSGDTIVTVGDMPQSIHTIPEKLRKHHEWTRERFSLKWWLEWIAIFFVFSVTGSSSMMLVRPLMKVLGLDDMYEDEMVL</sequence>
<dbReference type="EMBL" id="JAAAJB010000115">
    <property type="protein sequence ID" value="KAG0265502.1"/>
    <property type="molecule type" value="Genomic_DNA"/>
</dbReference>
<evidence type="ECO:0000313" key="3">
    <source>
        <dbReference type="EMBL" id="KAG0265502.1"/>
    </source>
</evidence>
<keyword evidence="2" id="KW-0812">Transmembrane</keyword>
<feature type="region of interest" description="Disordered" evidence="1">
    <location>
        <begin position="1"/>
        <end position="73"/>
    </location>
</feature>
<keyword evidence="4" id="KW-1185">Reference proteome</keyword>
<name>A0A9P6QCD2_9FUNG</name>
<feature type="transmembrane region" description="Helical" evidence="2">
    <location>
        <begin position="99"/>
        <end position="120"/>
    </location>
</feature>
<evidence type="ECO:0000313" key="4">
    <source>
        <dbReference type="Proteomes" id="UP000807716"/>
    </source>
</evidence>
<dbReference type="AlphaFoldDB" id="A0A9P6QCD2"/>
<keyword evidence="2" id="KW-0472">Membrane</keyword>
<dbReference type="OrthoDB" id="270912at2759"/>
<reference evidence="3" key="1">
    <citation type="journal article" date="2020" name="Fungal Divers.">
        <title>Resolving the Mortierellaceae phylogeny through synthesis of multi-gene phylogenetics and phylogenomics.</title>
        <authorList>
            <person name="Vandepol N."/>
            <person name="Liber J."/>
            <person name="Desiro A."/>
            <person name="Na H."/>
            <person name="Kennedy M."/>
            <person name="Barry K."/>
            <person name="Grigoriev I.V."/>
            <person name="Miller A.N."/>
            <person name="O'Donnell K."/>
            <person name="Stajich J.E."/>
            <person name="Bonito G."/>
        </authorList>
    </citation>
    <scope>NUCLEOTIDE SEQUENCE</scope>
    <source>
        <strain evidence="3">BC1065</strain>
    </source>
</reference>
<proteinExistence type="predicted"/>
<gene>
    <name evidence="3" type="ORF">DFQ27_000581</name>
</gene>
<organism evidence="3 4">
    <name type="scientific">Actinomortierella ambigua</name>
    <dbReference type="NCBI Taxonomy" id="1343610"/>
    <lineage>
        <taxon>Eukaryota</taxon>
        <taxon>Fungi</taxon>
        <taxon>Fungi incertae sedis</taxon>
        <taxon>Mucoromycota</taxon>
        <taxon>Mortierellomycotina</taxon>
        <taxon>Mortierellomycetes</taxon>
        <taxon>Mortierellales</taxon>
        <taxon>Mortierellaceae</taxon>
        <taxon>Actinomortierella</taxon>
    </lineage>
</organism>
<comment type="caution">
    <text evidence="3">The sequence shown here is derived from an EMBL/GenBank/DDBJ whole genome shotgun (WGS) entry which is preliminary data.</text>
</comment>
<dbReference type="Proteomes" id="UP000807716">
    <property type="component" value="Unassembled WGS sequence"/>
</dbReference>
<keyword evidence="2" id="KW-1133">Transmembrane helix</keyword>